<feature type="active site" description="Proton donor" evidence="12">
    <location>
        <position position="90"/>
    </location>
</feature>
<evidence type="ECO:0000256" key="9">
    <source>
        <dbReference type="ARBA" id="ARBA00070061"/>
    </source>
</evidence>
<dbReference type="PANTHER" id="PTHR10088">
    <property type="entry name" value="GLUCOKINASE REGULATORY PROTEIN"/>
    <property type="match status" value="1"/>
</dbReference>
<dbReference type="Pfam" id="PF22645">
    <property type="entry name" value="GKRP_SIS_N"/>
    <property type="match status" value="1"/>
</dbReference>
<proteinExistence type="inferred from homology"/>
<evidence type="ECO:0000256" key="2">
    <source>
        <dbReference type="ARBA" id="ARBA00023239"/>
    </source>
</evidence>
<dbReference type="NCBIfam" id="TIGR00274">
    <property type="entry name" value="N-acetylmuramic acid 6-phosphate etherase"/>
    <property type="match status" value="1"/>
</dbReference>
<dbReference type="InterPro" id="IPR040190">
    <property type="entry name" value="MURQ/GCKR"/>
</dbReference>
<evidence type="ECO:0000256" key="10">
    <source>
        <dbReference type="ARBA" id="ARBA00077905"/>
    </source>
</evidence>
<sequence>MTEQTLMAELNGLVSEGRNAGSSELDLLSTPNILSLINSEDKKVALAVEAELPAIARAVDSIVEAFSRGGRLVYIGAGTSGRLGVLDASECPPTFSVPEGMVIGLMAGGEHALTNAVEGVEDNRAEGRAMLEQIGLSDRDVVVGIAVSGRTPFVIGALDYALGVGATTVALSCNPGSAIAAMADIAISPVVGPEVLTGSTRMKSGTAQKLVLNMLSTASMVRSGKVYQNLMVDVSVSNEKLFIRAVRIVTEATGISAGEAEALLNETGNNVKLAILIALTGMELEEARQALERANGFLRLALSNKTA</sequence>
<comment type="caution">
    <text evidence="14">The sequence shown here is derived from an EMBL/GenBank/DDBJ whole genome shotgun (WGS) entry which is preliminary data.</text>
</comment>
<dbReference type="OrthoDB" id="9813395at2"/>
<dbReference type="GO" id="GO:0046348">
    <property type="term" value="P:amino sugar catabolic process"/>
    <property type="evidence" value="ECO:0007669"/>
    <property type="project" value="InterPro"/>
</dbReference>
<evidence type="ECO:0000256" key="8">
    <source>
        <dbReference type="ARBA" id="ARBA00067056"/>
    </source>
</evidence>
<comment type="subunit">
    <text evidence="1 12">Homodimer.</text>
</comment>
<keyword evidence="3 12" id="KW-0119">Carbohydrate metabolism</keyword>
<dbReference type="NCBIfam" id="NF003915">
    <property type="entry name" value="PRK05441.1"/>
    <property type="match status" value="1"/>
</dbReference>
<evidence type="ECO:0000256" key="1">
    <source>
        <dbReference type="ARBA" id="ARBA00011738"/>
    </source>
</evidence>
<dbReference type="GO" id="GO:0097367">
    <property type="term" value="F:carbohydrate derivative binding"/>
    <property type="evidence" value="ECO:0007669"/>
    <property type="project" value="InterPro"/>
</dbReference>
<comment type="similarity">
    <text evidence="7 12">Belongs to the GCKR-like family. MurNAc-6-P etherase subfamily.</text>
</comment>
<keyword evidence="2 12" id="KW-0456">Lyase</keyword>
<dbReference type="FunFam" id="1.10.8.1080:FF:000001">
    <property type="entry name" value="N-acetylmuramic acid 6-phosphate etherase"/>
    <property type="match status" value="1"/>
</dbReference>
<dbReference type="InterPro" id="IPR000408">
    <property type="entry name" value="Reg_chr_condens"/>
</dbReference>
<dbReference type="CDD" id="cd05007">
    <property type="entry name" value="SIS_Etherase"/>
    <property type="match status" value="1"/>
</dbReference>
<dbReference type="GO" id="GO:0097175">
    <property type="term" value="P:1,6-anhydro-N-acetyl-beta-muramic acid catabolic process"/>
    <property type="evidence" value="ECO:0007669"/>
    <property type="project" value="UniProtKB-UniRule"/>
</dbReference>
<dbReference type="Gene3D" id="1.10.8.1080">
    <property type="match status" value="1"/>
</dbReference>
<keyword evidence="15" id="KW-1185">Reference proteome</keyword>
<dbReference type="PROSITE" id="PS51464">
    <property type="entry name" value="SIS"/>
    <property type="match status" value="1"/>
</dbReference>
<comment type="pathway">
    <text evidence="12">Cell wall biogenesis; peptidoglycan recycling.</text>
</comment>
<dbReference type="Proteomes" id="UP000318801">
    <property type="component" value="Unassembled WGS sequence"/>
</dbReference>
<evidence type="ECO:0000313" key="14">
    <source>
        <dbReference type="EMBL" id="TPW33385.1"/>
    </source>
</evidence>
<dbReference type="NCBIfam" id="NF009222">
    <property type="entry name" value="PRK12570.1"/>
    <property type="match status" value="1"/>
</dbReference>
<evidence type="ECO:0000256" key="11">
    <source>
        <dbReference type="ARBA" id="ARBA00084049"/>
    </source>
</evidence>
<evidence type="ECO:0000256" key="4">
    <source>
        <dbReference type="ARBA" id="ARBA00051747"/>
    </source>
</evidence>
<dbReference type="Pfam" id="PF20741">
    <property type="entry name" value="GKRP-like_C"/>
    <property type="match status" value="1"/>
</dbReference>
<dbReference type="InterPro" id="IPR046348">
    <property type="entry name" value="SIS_dom_sf"/>
</dbReference>
<comment type="catalytic activity">
    <reaction evidence="4 12">
        <text>N-acetyl-D-muramate 6-phosphate + H2O = N-acetyl-D-glucosamine 6-phosphate + (R)-lactate</text>
        <dbReference type="Rhea" id="RHEA:26410"/>
        <dbReference type="ChEBI" id="CHEBI:15377"/>
        <dbReference type="ChEBI" id="CHEBI:16004"/>
        <dbReference type="ChEBI" id="CHEBI:57513"/>
        <dbReference type="ChEBI" id="CHEBI:58722"/>
        <dbReference type="EC" id="4.2.1.126"/>
    </reaction>
</comment>
<dbReference type="GO" id="GO:0016803">
    <property type="term" value="F:ether hydrolase activity"/>
    <property type="evidence" value="ECO:0007669"/>
    <property type="project" value="TreeGrafter"/>
</dbReference>
<accession>A0A506UJ88</accession>
<comment type="pathway">
    <text evidence="6 12">Amino-sugar metabolism; 1,6-anhydro-N-acetylmuramate degradation.</text>
</comment>
<dbReference type="EC" id="4.2.1.126" evidence="8 12"/>
<dbReference type="GO" id="GO:0009254">
    <property type="term" value="P:peptidoglycan turnover"/>
    <property type="evidence" value="ECO:0007669"/>
    <property type="project" value="UniProtKB-UniRule"/>
</dbReference>
<dbReference type="FunFam" id="3.40.50.10490:FF:000014">
    <property type="entry name" value="N-acetylmuramic acid 6-phosphate etherase"/>
    <property type="match status" value="1"/>
</dbReference>
<organism evidence="14 15">
    <name type="scientific">Martelella alba</name>
    <dbReference type="NCBI Taxonomy" id="2590451"/>
    <lineage>
        <taxon>Bacteria</taxon>
        <taxon>Pseudomonadati</taxon>
        <taxon>Pseudomonadota</taxon>
        <taxon>Alphaproteobacteria</taxon>
        <taxon>Hyphomicrobiales</taxon>
        <taxon>Aurantimonadaceae</taxon>
        <taxon>Martelella</taxon>
    </lineage>
</organism>
<gene>
    <name evidence="12 14" type="primary">murQ</name>
    <name evidence="14" type="ORF">FJU08_02165</name>
</gene>
<feature type="domain" description="SIS" evidence="13">
    <location>
        <begin position="62"/>
        <end position="225"/>
    </location>
</feature>
<dbReference type="RefSeq" id="WP_141147323.1">
    <property type="nucleotide sequence ID" value="NZ_VHLG01000001.1"/>
</dbReference>
<name>A0A506UJ88_9HYPH</name>
<dbReference type="InterPro" id="IPR001347">
    <property type="entry name" value="SIS_dom"/>
</dbReference>
<protein>
    <recommendedName>
        <fullName evidence="9 12">N-acetylmuramic acid 6-phosphate etherase</fullName>
        <shortName evidence="12">MurNAc-6-P etherase</shortName>
        <ecNumber evidence="8 12">4.2.1.126</ecNumber>
    </recommendedName>
    <alternativeName>
        <fullName evidence="11 12">N-acetylmuramic acid 6-phosphate hydrolase</fullName>
    </alternativeName>
    <alternativeName>
        <fullName evidence="10 12">N-acetylmuramic acid 6-phosphate lyase</fullName>
    </alternativeName>
</protein>
<dbReference type="InterPro" id="IPR005488">
    <property type="entry name" value="Etherase_MurQ"/>
</dbReference>
<evidence type="ECO:0000256" key="3">
    <source>
        <dbReference type="ARBA" id="ARBA00023277"/>
    </source>
</evidence>
<comment type="pathway">
    <text evidence="5 12">Amino-sugar metabolism; N-acetylmuramate degradation.</text>
</comment>
<evidence type="ECO:0000256" key="6">
    <source>
        <dbReference type="ARBA" id="ARBA00060595"/>
    </source>
</evidence>
<dbReference type="UniPathway" id="UPA00544"/>
<dbReference type="GO" id="GO:0016835">
    <property type="term" value="F:carbon-oxygen lyase activity"/>
    <property type="evidence" value="ECO:0007669"/>
    <property type="project" value="UniProtKB-UniRule"/>
</dbReference>
<feature type="active site" evidence="12">
    <location>
        <position position="121"/>
    </location>
</feature>
<dbReference type="AlphaFoldDB" id="A0A506UJ88"/>
<evidence type="ECO:0000313" key="15">
    <source>
        <dbReference type="Proteomes" id="UP000318801"/>
    </source>
</evidence>
<dbReference type="PROSITE" id="PS50012">
    <property type="entry name" value="RCC1_3"/>
    <property type="match status" value="1"/>
</dbReference>
<dbReference type="SUPFAM" id="SSF53697">
    <property type="entry name" value="SIS domain"/>
    <property type="match status" value="1"/>
</dbReference>
<evidence type="ECO:0000256" key="12">
    <source>
        <dbReference type="HAMAP-Rule" id="MF_00068"/>
    </source>
</evidence>
<comment type="miscellaneous">
    <text evidence="12">A lyase-type mechanism (elimination/hydration) is suggested for the cleavage of the lactyl ether bond of MurNAc 6-phosphate, with the formation of an alpha,beta-unsaturated aldehyde intermediate with (E)-stereochemistry, followed by the syn addition of water to give product.</text>
</comment>
<reference evidence="14 15" key="1">
    <citation type="submission" date="2019-06" db="EMBL/GenBank/DDBJ databases">
        <authorList>
            <person name="Li M."/>
        </authorList>
    </citation>
    <scope>NUCLEOTIDE SEQUENCE [LARGE SCALE GENOMIC DNA]</scope>
    <source>
        <strain evidence="14 15">BGMRC2036</strain>
    </source>
</reference>
<dbReference type="InterPro" id="IPR005486">
    <property type="entry name" value="Glucokinase_regulatory_CS"/>
</dbReference>
<dbReference type="GO" id="GO:0097173">
    <property type="term" value="P:N-acetylmuramic acid catabolic process"/>
    <property type="evidence" value="ECO:0007669"/>
    <property type="project" value="UniProtKB-UniPathway"/>
</dbReference>
<dbReference type="HAMAP" id="MF_00068">
    <property type="entry name" value="MurQ"/>
    <property type="match status" value="1"/>
</dbReference>
<evidence type="ECO:0000256" key="7">
    <source>
        <dbReference type="ARBA" id="ARBA00061234"/>
    </source>
</evidence>
<dbReference type="PROSITE" id="PS01272">
    <property type="entry name" value="GCKR"/>
    <property type="match status" value="1"/>
</dbReference>
<dbReference type="Gene3D" id="3.40.50.10490">
    <property type="entry name" value="Glucose-6-phosphate isomerase like protein, domain 1"/>
    <property type="match status" value="1"/>
</dbReference>
<dbReference type="PANTHER" id="PTHR10088:SF4">
    <property type="entry name" value="GLUCOKINASE REGULATORY PROTEIN"/>
    <property type="match status" value="1"/>
</dbReference>
<evidence type="ECO:0000256" key="5">
    <source>
        <dbReference type="ARBA" id="ARBA00060532"/>
    </source>
</evidence>
<evidence type="ECO:0000259" key="13">
    <source>
        <dbReference type="PROSITE" id="PS51464"/>
    </source>
</evidence>
<dbReference type="UniPathway" id="UPA00343"/>
<comment type="function">
    <text evidence="12">Specifically catalyzes the cleavage of the D-lactyl ether substituent of MurNAc 6-phosphate, producing GlcNAc 6-phosphate and D-lactate. Together with AnmK, is also required for the utilization of anhydro-N-acetylmuramic acid (anhMurNAc) either imported from the medium or derived from its own cell wall murein, and thus plays a role in cell wall recycling.</text>
</comment>
<dbReference type="EMBL" id="VHLG01000001">
    <property type="protein sequence ID" value="TPW33385.1"/>
    <property type="molecule type" value="Genomic_DNA"/>
</dbReference>
<dbReference type="UniPathway" id="UPA00342"/>